<keyword evidence="1" id="KW-0472">Membrane</keyword>
<evidence type="ECO:0000313" key="3">
    <source>
        <dbReference type="Proteomes" id="UP000067243"/>
    </source>
</evidence>
<keyword evidence="3" id="KW-1185">Reference proteome</keyword>
<dbReference type="RefSeq" id="WP_075048586.1">
    <property type="nucleotide sequence ID" value="NZ_CP012328.1"/>
</dbReference>
<evidence type="ECO:0008006" key="4">
    <source>
        <dbReference type="Google" id="ProtNLM"/>
    </source>
</evidence>
<evidence type="ECO:0000313" key="2">
    <source>
        <dbReference type="EMBL" id="AKU80007.1"/>
    </source>
</evidence>
<feature type="transmembrane region" description="Helical" evidence="1">
    <location>
        <begin position="104"/>
        <end position="127"/>
    </location>
</feature>
<dbReference type="Proteomes" id="UP000067243">
    <property type="component" value="Chromosome"/>
</dbReference>
<reference evidence="2 3" key="1">
    <citation type="journal article" date="2015" name="Genome Announc.">
        <title>Complete Genome Sequence of Spiroplasma turonicum Strain Tab4cT, a Parasite of a Horse Fly, Haematopota sp. (Diptera: Tabanidae).</title>
        <authorList>
            <person name="Davis R.E."/>
            <person name="Shao J."/>
            <person name="Zhao Y."/>
            <person name="Gasparich G.E."/>
            <person name="Gaynor B.J."/>
            <person name="Donofrio N."/>
        </authorList>
    </citation>
    <scope>NUCLEOTIDE SEQUENCE [LARGE SCALE GENOMIC DNA]</scope>
    <source>
        <strain evidence="2 3">Tab4c</strain>
    </source>
</reference>
<dbReference type="KEGG" id="stur:STURON_00761"/>
<feature type="transmembrane region" description="Helical" evidence="1">
    <location>
        <begin position="168"/>
        <end position="190"/>
    </location>
</feature>
<organism evidence="2 3">
    <name type="scientific">Spiroplasma turonicum</name>
    <dbReference type="NCBI Taxonomy" id="216946"/>
    <lineage>
        <taxon>Bacteria</taxon>
        <taxon>Bacillati</taxon>
        <taxon>Mycoplasmatota</taxon>
        <taxon>Mollicutes</taxon>
        <taxon>Entomoplasmatales</taxon>
        <taxon>Spiroplasmataceae</taxon>
        <taxon>Spiroplasma</taxon>
    </lineage>
</organism>
<dbReference type="EMBL" id="CP012328">
    <property type="protein sequence ID" value="AKU80007.1"/>
    <property type="molecule type" value="Genomic_DNA"/>
</dbReference>
<dbReference type="PATRIC" id="fig|216946.3.peg.790"/>
<feature type="transmembrane region" description="Helical" evidence="1">
    <location>
        <begin position="139"/>
        <end position="162"/>
    </location>
</feature>
<name>A0A0K1P808_9MOLU</name>
<evidence type="ECO:0000256" key="1">
    <source>
        <dbReference type="SAM" id="Phobius"/>
    </source>
</evidence>
<protein>
    <recommendedName>
        <fullName evidence="4">Transmembrane protein</fullName>
    </recommendedName>
</protein>
<accession>A0A0K1P808</accession>
<feature type="transmembrane region" description="Helical" evidence="1">
    <location>
        <begin position="70"/>
        <end position="88"/>
    </location>
</feature>
<gene>
    <name evidence="2" type="ORF">STURON_00761</name>
</gene>
<proteinExistence type="predicted"/>
<keyword evidence="1" id="KW-0812">Transmembrane</keyword>
<feature type="transmembrane region" description="Helical" evidence="1">
    <location>
        <begin position="7"/>
        <end position="32"/>
    </location>
</feature>
<dbReference type="AlphaFoldDB" id="A0A0K1P808"/>
<feature type="transmembrane region" description="Helical" evidence="1">
    <location>
        <begin position="38"/>
        <end position="61"/>
    </location>
</feature>
<keyword evidence="1" id="KW-1133">Transmembrane helix</keyword>
<sequence length="204" mass="24311">MNKISKILLTTIITINLYILFINPIIFALNYFKSGFDYLSISILFFFVFMVIVCISSLLYLTNHTINKKFLFLTFWLLPLSLPFIIYLNKHKKNDYEEFDLKKLFTYIIILNLLLSFVLQIIIIIFLNLNYTVTNKYKTFLIISITYSSLLFLGTISLLFYSLYNKKVLLILSWLGIGFNWIYLIILILNKDDFYYNEKRDIVN</sequence>